<dbReference type="AlphaFoldDB" id="A0A1V8M8K1"/>
<dbReference type="Gene3D" id="2.160.10.10">
    <property type="entry name" value="Hexapeptide repeat proteins"/>
    <property type="match status" value="1"/>
</dbReference>
<dbReference type="STRING" id="1420851.AU255_08580"/>
<protein>
    <recommendedName>
        <fullName evidence="3">Serine acetyltransferase</fullName>
        <ecNumber evidence="3">2.3.1.30</ecNumber>
    </recommendedName>
</protein>
<comment type="catalytic activity">
    <reaction evidence="3">
        <text>L-serine + acetyl-CoA = O-acetyl-L-serine + CoA</text>
        <dbReference type="Rhea" id="RHEA:24560"/>
        <dbReference type="ChEBI" id="CHEBI:33384"/>
        <dbReference type="ChEBI" id="CHEBI:57287"/>
        <dbReference type="ChEBI" id="CHEBI:57288"/>
        <dbReference type="ChEBI" id="CHEBI:58340"/>
        <dbReference type="EC" id="2.3.1.30"/>
    </reaction>
</comment>
<gene>
    <name evidence="4" type="ORF">AU255_08580</name>
</gene>
<dbReference type="InterPro" id="IPR045304">
    <property type="entry name" value="LbH_SAT"/>
</dbReference>
<evidence type="ECO:0000313" key="4">
    <source>
        <dbReference type="EMBL" id="OQK17901.1"/>
    </source>
</evidence>
<dbReference type="InterPro" id="IPR005881">
    <property type="entry name" value="Ser_O-AcTrfase"/>
</dbReference>
<dbReference type="CDD" id="cd03354">
    <property type="entry name" value="LbH_SAT"/>
    <property type="match status" value="1"/>
</dbReference>
<dbReference type="PIRSF" id="PIRSF000441">
    <property type="entry name" value="CysE"/>
    <property type="match status" value="1"/>
</dbReference>
<dbReference type="GO" id="GO:0005737">
    <property type="term" value="C:cytoplasm"/>
    <property type="evidence" value="ECO:0007669"/>
    <property type="project" value="InterPro"/>
</dbReference>
<dbReference type="SUPFAM" id="SSF51161">
    <property type="entry name" value="Trimeric LpxA-like enzymes"/>
    <property type="match status" value="1"/>
</dbReference>
<dbReference type="OrthoDB" id="9800846at2"/>
<dbReference type="InterPro" id="IPR011004">
    <property type="entry name" value="Trimer_LpxA-like_sf"/>
</dbReference>
<keyword evidence="2 3" id="KW-0012">Acyltransferase</keyword>
<dbReference type="GO" id="GO:0009001">
    <property type="term" value="F:serine O-acetyltransferase activity"/>
    <property type="evidence" value="ECO:0007669"/>
    <property type="project" value="UniProtKB-EC"/>
</dbReference>
<evidence type="ECO:0000256" key="1">
    <source>
        <dbReference type="ARBA" id="ARBA00022679"/>
    </source>
</evidence>
<evidence type="ECO:0000256" key="2">
    <source>
        <dbReference type="ARBA" id="ARBA00023315"/>
    </source>
</evidence>
<keyword evidence="5" id="KW-1185">Reference proteome</keyword>
<dbReference type="EMBL" id="LPUF01000001">
    <property type="protein sequence ID" value="OQK17901.1"/>
    <property type="molecule type" value="Genomic_DNA"/>
</dbReference>
<dbReference type="Proteomes" id="UP000191980">
    <property type="component" value="Unassembled WGS sequence"/>
</dbReference>
<proteinExistence type="inferred from homology"/>
<comment type="similarity">
    <text evidence="3">Belongs to the transferase hexapeptide repeat family.</text>
</comment>
<reference evidence="4 5" key="1">
    <citation type="submission" date="2015-12" db="EMBL/GenBank/DDBJ databases">
        <authorList>
            <person name="Shamseldin A."/>
            <person name="Moawad H."/>
            <person name="Abd El-Rahim W.M."/>
            <person name="Sadowsky M.J."/>
        </authorList>
    </citation>
    <scope>NUCLEOTIDE SEQUENCE [LARGE SCALE GENOMIC DNA]</scope>
    <source>
        <strain evidence="4 5">WF1</strain>
    </source>
</reference>
<organism evidence="4 5">
    <name type="scientific">Methyloprofundus sedimenti</name>
    <dbReference type="NCBI Taxonomy" id="1420851"/>
    <lineage>
        <taxon>Bacteria</taxon>
        <taxon>Pseudomonadati</taxon>
        <taxon>Pseudomonadota</taxon>
        <taxon>Gammaproteobacteria</taxon>
        <taxon>Methylococcales</taxon>
        <taxon>Methylococcaceae</taxon>
        <taxon>Methyloprofundus</taxon>
    </lineage>
</organism>
<dbReference type="RefSeq" id="WP_080522508.1">
    <property type="nucleotide sequence ID" value="NZ_LPUF01000001.1"/>
</dbReference>
<comment type="caution">
    <text evidence="4">The sequence shown here is derived from an EMBL/GenBank/DDBJ whole genome shotgun (WGS) entry which is preliminary data.</text>
</comment>
<keyword evidence="1 3" id="KW-0808">Transferase</keyword>
<sequence length="187" mass="20582">MMTLLREDLNIFKLVKGKGISKYFYFPEIRMIFIFRLSQYCYKYKILRPLAYIFTNLNDFLHGIWIGPRIEVGKGLSFAHSRGLVVNPTAKIGDYCSILQRVTIGGPNVTIGNYVEILAGAQIISNKRGKGSLVIGDEAVIAAGAVVTKDVPANAIVAGVPATIVGYRNKGDNWVSYLNNEKGIHAS</sequence>
<dbReference type="PANTHER" id="PTHR42811">
    <property type="entry name" value="SERINE ACETYLTRANSFERASE"/>
    <property type="match status" value="1"/>
</dbReference>
<dbReference type="GO" id="GO:0006535">
    <property type="term" value="P:cysteine biosynthetic process from serine"/>
    <property type="evidence" value="ECO:0007669"/>
    <property type="project" value="InterPro"/>
</dbReference>
<name>A0A1V8M8K1_9GAMM</name>
<accession>A0A1V8M8K1</accession>
<dbReference type="EC" id="2.3.1.30" evidence="3"/>
<evidence type="ECO:0000256" key="3">
    <source>
        <dbReference type="PIRNR" id="PIRNR000441"/>
    </source>
</evidence>
<evidence type="ECO:0000313" key="5">
    <source>
        <dbReference type="Proteomes" id="UP000191980"/>
    </source>
</evidence>